<geneLocation type="plasmid" evidence="2">
    <name>pNDM-A1</name>
</geneLocation>
<dbReference type="SMR" id="A0A2H4ZI52"/>
<dbReference type="InterPro" id="IPR029063">
    <property type="entry name" value="SAM-dependent_MTases_sf"/>
</dbReference>
<dbReference type="Pfam" id="PF08242">
    <property type="entry name" value="Methyltransf_12"/>
    <property type="match status" value="1"/>
</dbReference>
<dbReference type="CDD" id="cd02440">
    <property type="entry name" value="AdoMet_MTases"/>
    <property type="match status" value="1"/>
</dbReference>
<accession>A0A2H4ZI52</accession>
<dbReference type="InterPro" id="IPR013217">
    <property type="entry name" value="Methyltransf_12"/>
</dbReference>
<sequence length="221" mass="25147">MVLALNYNMHGVNIRSENAAKPHTMPSRYLCEYIRSIEKNGHALDFGCGKLRYSDELISKFDEVTFLDSKRQLEREQIIRGIKTKIIDYVPRYYKNANTVAFEDVDKIIGGYDFILCSNVLSAVPCRDTIDKIVLSIKRLLKSGGETLIVNQYKSSYFKKYETGRKHLYGYIYKNSKSVSYYGLLDELAVQEICSSHGLEILKSWSKAGSSYVTVGSCNAI</sequence>
<dbReference type="EMBL" id="MF511773">
    <property type="protein sequence ID" value="AUF80906.1"/>
    <property type="molecule type" value="Genomic_DNA"/>
</dbReference>
<evidence type="ECO:0000259" key="1">
    <source>
        <dbReference type="Pfam" id="PF08242"/>
    </source>
</evidence>
<feature type="domain" description="Methyltransferase type 12" evidence="1">
    <location>
        <begin position="44"/>
        <end position="145"/>
    </location>
</feature>
<organism evidence="2">
    <name type="scientific">Klebsiella pneumoniae</name>
    <dbReference type="NCBI Taxonomy" id="573"/>
    <lineage>
        <taxon>Bacteria</taxon>
        <taxon>Pseudomonadati</taxon>
        <taxon>Pseudomonadota</taxon>
        <taxon>Gammaproteobacteria</taxon>
        <taxon>Enterobacterales</taxon>
        <taxon>Enterobacteriaceae</taxon>
        <taxon>Klebsiella/Raoultella group</taxon>
        <taxon>Klebsiella</taxon>
        <taxon>Klebsiella pneumoniae complex</taxon>
    </lineage>
</organism>
<dbReference type="GO" id="GO:0032259">
    <property type="term" value="P:methylation"/>
    <property type="evidence" value="ECO:0007669"/>
    <property type="project" value="UniProtKB-KW"/>
</dbReference>
<name>A0A2H4ZI52_KLEPN</name>
<dbReference type="GO" id="GO:0008168">
    <property type="term" value="F:methyltransferase activity"/>
    <property type="evidence" value="ECO:0007669"/>
    <property type="project" value="UniProtKB-KW"/>
</dbReference>
<evidence type="ECO:0000313" key="2">
    <source>
        <dbReference type="EMBL" id="AUF80906.1"/>
    </source>
</evidence>
<dbReference type="Gene3D" id="3.40.50.150">
    <property type="entry name" value="Vaccinia Virus protein VP39"/>
    <property type="match status" value="1"/>
</dbReference>
<keyword evidence="2" id="KW-0489">Methyltransferase</keyword>
<proteinExistence type="predicted"/>
<keyword evidence="2" id="KW-0614">Plasmid</keyword>
<reference evidence="2" key="1">
    <citation type="submission" date="2017-07" db="EMBL/GenBank/DDBJ databases">
        <title>Effects of cryptic prophages in a plasmid carrying a carbapenemase gene on bacterial adaptation.</title>
        <authorList>
            <person name="Kim S.Y."/>
        </authorList>
    </citation>
    <scope>NUCLEOTIDE SEQUENCE</scope>
    <source>
        <strain evidence="2">A1</strain>
        <plasmid evidence="2">pNDM-A1</plasmid>
    </source>
</reference>
<protein>
    <submittedName>
        <fullName evidence="2">Putative SAM-dependent methyltransferase</fullName>
    </submittedName>
</protein>
<gene>
    <name evidence="2" type="primary">ymfD</name>
</gene>
<dbReference type="SUPFAM" id="SSF53335">
    <property type="entry name" value="S-adenosyl-L-methionine-dependent methyltransferases"/>
    <property type="match status" value="1"/>
</dbReference>
<keyword evidence="2" id="KW-0808">Transferase</keyword>
<dbReference type="AlphaFoldDB" id="A0A2H4ZI52"/>